<dbReference type="AlphaFoldDB" id="A0A8H4P925"/>
<dbReference type="EMBL" id="JAADYS010001304">
    <property type="protein sequence ID" value="KAF4463815.1"/>
    <property type="molecule type" value="Genomic_DNA"/>
</dbReference>
<keyword evidence="3" id="KW-1185">Reference proteome</keyword>
<reference evidence="2 3" key="1">
    <citation type="submission" date="2020-01" db="EMBL/GenBank/DDBJ databases">
        <title>Identification and distribution of gene clusters putatively required for synthesis of sphingolipid metabolism inhibitors in phylogenetically diverse species of the filamentous fungus Fusarium.</title>
        <authorList>
            <person name="Kim H.-S."/>
            <person name="Busman M."/>
            <person name="Brown D.W."/>
            <person name="Divon H."/>
            <person name="Uhlig S."/>
            <person name="Proctor R.H."/>
        </authorList>
    </citation>
    <scope>NUCLEOTIDE SEQUENCE [LARGE SCALE GENOMIC DNA]</scope>
    <source>
        <strain evidence="2 3">NRRL 20459</strain>
    </source>
</reference>
<dbReference type="OrthoDB" id="3592035at2759"/>
<evidence type="ECO:0000313" key="2">
    <source>
        <dbReference type="EMBL" id="KAF4463815.1"/>
    </source>
</evidence>
<dbReference type="InterPro" id="IPR036452">
    <property type="entry name" value="Ribo_hydro-like"/>
</dbReference>
<dbReference type="Gene3D" id="3.90.245.10">
    <property type="entry name" value="Ribonucleoside hydrolase-like"/>
    <property type="match status" value="1"/>
</dbReference>
<accession>A0A8H4P925</accession>
<dbReference type="InterPro" id="IPR011483">
    <property type="entry name" value="Sde182_NH-like"/>
</dbReference>
<comment type="caution">
    <text evidence="2">The sequence shown here is derived from an EMBL/GenBank/DDBJ whole genome shotgun (WGS) entry which is preliminary data.</text>
</comment>
<dbReference type="Pfam" id="PF07632">
    <property type="entry name" value="Sde182_NH-like"/>
    <property type="match status" value="1"/>
</dbReference>
<proteinExistence type="predicted"/>
<gene>
    <name evidence="2" type="ORF">FALBO_9365</name>
</gene>
<dbReference type="GO" id="GO:0016799">
    <property type="term" value="F:hydrolase activity, hydrolyzing N-glycosyl compounds"/>
    <property type="evidence" value="ECO:0007669"/>
    <property type="project" value="InterPro"/>
</dbReference>
<evidence type="ECO:0000313" key="3">
    <source>
        <dbReference type="Proteomes" id="UP000554235"/>
    </source>
</evidence>
<protein>
    <submittedName>
        <fullName evidence="2">Cellulose-binding</fullName>
    </submittedName>
</protein>
<feature type="domain" description="Cellulose-binding Sde182 nucleoside hydrolase-like" evidence="1">
    <location>
        <begin position="19"/>
        <end position="282"/>
    </location>
</feature>
<organism evidence="2 3">
    <name type="scientific">Fusarium albosuccineum</name>
    <dbReference type="NCBI Taxonomy" id="1237068"/>
    <lineage>
        <taxon>Eukaryota</taxon>
        <taxon>Fungi</taxon>
        <taxon>Dikarya</taxon>
        <taxon>Ascomycota</taxon>
        <taxon>Pezizomycotina</taxon>
        <taxon>Sordariomycetes</taxon>
        <taxon>Hypocreomycetidae</taxon>
        <taxon>Hypocreales</taxon>
        <taxon>Nectriaceae</taxon>
        <taxon>Fusarium</taxon>
        <taxon>Fusarium decemcellulare species complex</taxon>
    </lineage>
</organism>
<name>A0A8H4P925_9HYPO</name>
<evidence type="ECO:0000259" key="1">
    <source>
        <dbReference type="Pfam" id="PF07632"/>
    </source>
</evidence>
<dbReference type="Proteomes" id="UP000554235">
    <property type="component" value="Unassembled WGS sequence"/>
</dbReference>
<sequence>MPSATRGRESLVSFASKPRVFILTDITNEPDDAQSFCRYVTYANQFHTEGVVATTSVWLRNKVAPEGLHRILDGYEKVVDNLNAHAHPDWQYPTVETLKNVVRGGAPVFGMLAVGDDIPLSDGGELLLERLTAPDQSPLWVIVWGGVNVLAQVLFRIRNRPDATQLRHKLRVYTISDQDDSGAWIRQQWLDIFYICSVHGWNQYDAAAWRGISSDNAGEKGGPDPSKITNEWIRENIQISPLGAEYPDVEYSMEGDTPTFLYLIQNGLGVPDEPSYGSWGGRLCPYQPQSKGCARSGTPQ</sequence>